<organism evidence="6 7">
    <name type="scientific">Tribonema minus</name>
    <dbReference type="NCBI Taxonomy" id="303371"/>
    <lineage>
        <taxon>Eukaryota</taxon>
        <taxon>Sar</taxon>
        <taxon>Stramenopiles</taxon>
        <taxon>Ochrophyta</taxon>
        <taxon>PX clade</taxon>
        <taxon>Xanthophyceae</taxon>
        <taxon>Tribonematales</taxon>
        <taxon>Tribonemataceae</taxon>
        <taxon>Tribonema</taxon>
    </lineage>
</organism>
<evidence type="ECO:0000256" key="3">
    <source>
        <dbReference type="ARBA" id="ARBA00022827"/>
    </source>
</evidence>
<keyword evidence="7" id="KW-1185">Reference proteome</keyword>
<comment type="similarity">
    <text evidence="1">Belongs to the FMO family.</text>
</comment>
<dbReference type="GO" id="GO:0050660">
    <property type="term" value="F:flavin adenine dinucleotide binding"/>
    <property type="evidence" value="ECO:0007669"/>
    <property type="project" value="InterPro"/>
</dbReference>
<keyword evidence="4" id="KW-0521">NADP</keyword>
<dbReference type="InterPro" id="IPR050346">
    <property type="entry name" value="FMO-like"/>
</dbReference>
<dbReference type="EMBL" id="JAFCMP010000086">
    <property type="protein sequence ID" value="KAG5187668.1"/>
    <property type="molecule type" value="Genomic_DNA"/>
</dbReference>
<evidence type="ECO:0000256" key="2">
    <source>
        <dbReference type="ARBA" id="ARBA00022630"/>
    </source>
</evidence>
<dbReference type="PIRSF" id="PIRSF000332">
    <property type="entry name" value="FMO"/>
    <property type="match status" value="1"/>
</dbReference>
<dbReference type="InterPro" id="IPR000960">
    <property type="entry name" value="Flavin_mOase"/>
</dbReference>
<comment type="caution">
    <text evidence="6">The sequence shown here is derived from an EMBL/GenBank/DDBJ whole genome shotgun (WGS) entry which is preliminary data.</text>
</comment>
<sequence>MSRTPVKKVAVIGAGAAGLAAARRLRDAGHAVTVLERSGSVGGVWRHGAPDLPTPMYRGLVTNLPKQIMSFLDAPFPPAVASYLSHRDVLAYLTRYADAHGLRELVFTRALVTRVAPVWGGAQQGGVAGGSAAAAQPAAVGSLSGGQRGGGEVEGWEVEWESGGEGGRQRQRQRFDFVAVCNGHYDVPSDGSGLGGGSLGTAFMGRVMYANEYDEAGGLEGQSVLCVGARASGTDIAREVAEVAAEVHVSDRSRKGGSTFRGGLHGNIARHPGVEKFTGDKGVLFTDGTTADVDTVVLCTGYEYNFPFLEQVKEELPLRWDNKAVSPLYKHLFHAYHPTLCFIGLPHSVVPFHLFELQAALFAAVCNGSAQLPDEAERLQCMQQEAQTRADMGLRPRDAHYMGDMQWGYIRDIAQMGGVMDAQLDKELALREKIYNDASAARPPQPGDPDVYRKREYVDLDVAAVAVVVKFVQVRVRAAAHD</sequence>
<evidence type="ECO:0000313" key="6">
    <source>
        <dbReference type="EMBL" id="KAG5187668.1"/>
    </source>
</evidence>
<dbReference type="Gene3D" id="3.50.50.60">
    <property type="entry name" value="FAD/NAD(P)-binding domain"/>
    <property type="match status" value="3"/>
</dbReference>
<evidence type="ECO:0000313" key="7">
    <source>
        <dbReference type="Proteomes" id="UP000664859"/>
    </source>
</evidence>
<protein>
    <recommendedName>
        <fullName evidence="8">Flavin-containing monooxygenase</fullName>
    </recommendedName>
</protein>
<evidence type="ECO:0000256" key="4">
    <source>
        <dbReference type="ARBA" id="ARBA00022857"/>
    </source>
</evidence>
<evidence type="ECO:0000256" key="5">
    <source>
        <dbReference type="ARBA" id="ARBA00023002"/>
    </source>
</evidence>
<dbReference type="InterPro" id="IPR020946">
    <property type="entry name" value="Flavin_mOase-like"/>
</dbReference>
<dbReference type="Proteomes" id="UP000664859">
    <property type="component" value="Unassembled WGS sequence"/>
</dbReference>
<dbReference type="InterPro" id="IPR036188">
    <property type="entry name" value="FAD/NAD-bd_sf"/>
</dbReference>
<name>A0A835ZEW0_9STRA</name>
<dbReference type="AlphaFoldDB" id="A0A835ZEW0"/>
<evidence type="ECO:0008006" key="8">
    <source>
        <dbReference type="Google" id="ProtNLM"/>
    </source>
</evidence>
<keyword evidence="2" id="KW-0285">Flavoprotein</keyword>
<gene>
    <name evidence="6" type="ORF">JKP88DRAFT_353660</name>
</gene>
<dbReference type="SUPFAM" id="SSF51905">
    <property type="entry name" value="FAD/NAD(P)-binding domain"/>
    <property type="match status" value="2"/>
</dbReference>
<dbReference type="Pfam" id="PF00743">
    <property type="entry name" value="FMO-like"/>
    <property type="match status" value="3"/>
</dbReference>
<proteinExistence type="inferred from homology"/>
<evidence type="ECO:0000256" key="1">
    <source>
        <dbReference type="ARBA" id="ARBA00009183"/>
    </source>
</evidence>
<reference evidence="6" key="1">
    <citation type="submission" date="2021-02" db="EMBL/GenBank/DDBJ databases">
        <title>First Annotated Genome of the Yellow-green Alga Tribonema minus.</title>
        <authorList>
            <person name="Mahan K.M."/>
        </authorList>
    </citation>
    <scope>NUCLEOTIDE SEQUENCE</scope>
    <source>
        <strain evidence="6">UTEX B ZZ1240</strain>
    </source>
</reference>
<accession>A0A835ZEW0</accession>
<dbReference type="PRINTS" id="PR00370">
    <property type="entry name" value="FMOXYGENASE"/>
</dbReference>
<dbReference type="OrthoDB" id="66881at2759"/>
<dbReference type="GO" id="GO:0050661">
    <property type="term" value="F:NADP binding"/>
    <property type="evidence" value="ECO:0007669"/>
    <property type="project" value="InterPro"/>
</dbReference>
<dbReference type="PANTHER" id="PTHR23023">
    <property type="entry name" value="DIMETHYLANILINE MONOOXYGENASE"/>
    <property type="match status" value="1"/>
</dbReference>
<keyword evidence="5" id="KW-0560">Oxidoreductase</keyword>
<dbReference type="GO" id="GO:0004499">
    <property type="term" value="F:N,N-dimethylaniline monooxygenase activity"/>
    <property type="evidence" value="ECO:0007669"/>
    <property type="project" value="InterPro"/>
</dbReference>
<keyword evidence="3" id="KW-0274">FAD</keyword>